<feature type="compositionally biased region" description="Low complexity" evidence="5">
    <location>
        <begin position="386"/>
        <end position="399"/>
    </location>
</feature>
<feature type="region of interest" description="Disordered" evidence="5">
    <location>
        <begin position="69"/>
        <end position="137"/>
    </location>
</feature>
<feature type="compositionally biased region" description="Basic and acidic residues" evidence="5">
    <location>
        <begin position="302"/>
        <end position="380"/>
    </location>
</feature>
<keyword evidence="8" id="KW-1185">Reference proteome</keyword>
<dbReference type="InterPro" id="IPR054552">
    <property type="entry name" value="SPT2_N"/>
</dbReference>
<keyword evidence="3 4" id="KW-0175">Coiled coil</keyword>
<dbReference type="EMBL" id="JAZGQO010000002">
    <property type="protein sequence ID" value="KAK6191837.1"/>
    <property type="molecule type" value="Genomic_DNA"/>
</dbReference>
<feature type="region of interest" description="Disordered" evidence="5">
    <location>
        <begin position="163"/>
        <end position="182"/>
    </location>
</feature>
<feature type="region of interest" description="Disordered" evidence="5">
    <location>
        <begin position="302"/>
        <end position="612"/>
    </location>
</feature>
<name>A0AAN8Q8L4_PATCE</name>
<dbReference type="GO" id="GO:0006360">
    <property type="term" value="P:transcription by RNA polymerase I"/>
    <property type="evidence" value="ECO:0007669"/>
    <property type="project" value="TreeGrafter"/>
</dbReference>
<feature type="coiled-coil region" evidence="4">
    <location>
        <begin position="673"/>
        <end position="707"/>
    </location>
</feature>
<feature type="region of interest" description="Disordered" evidence="5">
    <location>
        <begin position="12"/>
        <end position="55"/>
    </location>
</feature>
<feature type="compositionally biased region" description="Polar residues" evidence="5">
    <location>
        <begin position="456"/>
        <end position="498"/>
    </location>
</feature>
<dbReference type="PANTHER" id="PTHR22691">
    <property type="entry name" value="YEAST SPT2-RELATED"/>
    <property type="match status" value="1"/>
</dbReference>
<evidence type="ECO:0000313" key="8">
    <source>
        <dbReference type="Proteomes" id="UP001347796"/>
    </source>
</evidence>
<evidence type="ECO:0000256" key="5">
    <source>
        <dbReference type="SAM" id="MobiDB-lite"/>
    </source>
</evidence>
<evidence type="ECO:0000256" key="1">
    <source>
        <dbReference type="ARBA" id="ARBA00006461"/>
    </source>
</evidence>
<evidence type="ECO:0000256" key="3">
    <source>
        <dbReference type="ARBA" id="ARBA00023054"/>
    </source>
</evidence>
<gene>
    <name evidence="7" type="ORF">SNE40_003428</name>
</gene>
<feature type="region of interest" description="Disordered" evidence="5">
    <location>
        <begin position="190"/>
        <end position="242"/>
    </location>
</feature>
<dbReference type="Proteomes" id="UP001347796">
    <property type="component" value="Unassembled WGS sequence"/>
</dbReference>
<accession>A0AAN8Q8L4</accession>
<dbReference type="GO" id="GO:0042393">
    <property type="term" value="F:histone binding"/>
    <property type="evidence" value="ECO:0007669"/>
    <property type="project" value="TreeGrafter"/>
</dbReference>
<dbReference type="InterPro" id="IPR013256">
    <property type="entry name" value="Chromatin_SPT2"/>
</dbReference>
<feature type="compositionally biased region" description="Basic and acidic residues" evidence="5">
    <location>
        <begin position="426"/>
        <end position="439"/>
    </location>
</feature>
<dbReference type="SMART" id="SM00784">
    <property type="entry name" value="SPT2"/>
    <property type="match status" value="1"/>
</dbReference>
<dbReference type="GO" id="GO:0003677">
    <property type="term" value="F:DNA binding"/>
    <property type="evidence" value="ECO:0007669"/>
    <property type="project" value="TreeGrafter"/>
</dbReference>
<feature type="compositionally biased region" description="Basic residues" evidence="5">
    <location>
        <begin position="600"/>
        <end position="612"/>
    </location>
</feature>
<feature type="domain" description="SPT2 homolog N-terminal" evidence="6">
    <location>
        <begin position="1"/>
        <end position="68"/>
    </location>
</feature>
<feature type="compositionally biased region" description="Basic and acidic residues" evidence="5">
    <location>
        <begin position="190"/>
        <end position="199"/>
    </location>
</feature>
<feature type="compositionally biased region" description="Basic and acidic residues" evidence="5">
    <location>
        <begin position="514"/>
        <end position="540"/>
    </location>
</feature>
<dbReference type="Pfam" id="PF08243">
    <property type="entry name" value="SPT2"/>
    <property type="match status" value="1"/>
</dbReference>
<comment type="similarity">
    <text evidence="1">Belongs to the SPT2 family.</text>
</comment>
<feature type="compositionally biased region" description="Basic residues" evidence="5">
    <location>
        <begin position="268"/>
        <end position="279"/>
    </location>
</feature>
<evidence type="ECO:0000313" key="7">
    <source>
        <dbReference type="EMBL" id="KAK6191837.1"/>
    </source>
</evidence>
<feature type="compositionally biased region" description="Basic and acidic residues" evidence="5">
    <location>
        <begin position="103"/>
        <end position="137"/>
    </location>
</feature>
<feature type="region of interest" description="Disordered" evidence="5">
    <location>
        <begin position="261"/>
        <end position="289"/>
    </location>
</feature>
<sequence length="707" mass="81205">MDFNELMNLAASNGQAADKKKNSYSYNISAPKKEQKQKPKSEVVQRLIDEKEREKAKVRERLEEKLKEEAKKKIFKIPKAGSSDSGAKKKSDHEKRHRSHKSSASERTSKSKEEKKVEPPKEKLEEKIFKDLREKNELYTKNDRARINFDGSFAVVRIAHKPRDGVPLPRRPVPAPVKETPTFNLALVKKSDKSNDGNHLKMNTHEAGGPKDVSETVKGLKEKYGVSPEGLPKKKSSTRRDNKLKEIAKYKEKIEMREKLKLQAQKDKMKRKEKPKIIKRAAGANVPPPMNFAELLKMAEKKQKEPVKVDVIKPKPKKQDEPRPMTQEEKDWVEKKREYTERKKTKENPERPSKDSAPSRKENNSQNVDRVRKSEQDHGRSSLPVNSSKNRINNNNHSSGVDRDRKSNSYHSDKKHVISNKNNNSSDRKPAQSPQERKPTISNNTSSSNSSKQSSVYNTQSANSSKQSSVYNTQSVNSSKQSSGYNTQSVNSSKSFKNSPRPDTRPASSSNSRDQQRYEQYRGMQDKNRTNNVSNHDRTQRVNPAVNNKNRTPQLGKRKYEQTNENVLECGPSEIKKKAPRPPSPEQALNPWDRIYGNIKKNHPKRPPMKKKMVIDSEDEYDSELDDFIDDGDDGAADYSSAIRQIFGYDKRRFRDEEDDVDNMESSFSACMKEEAKSARLGLLEDLEDMKKEQEELKRKAMRKKMK</sequence>
<organism evidence="7 8">
    <name type="scientific">Patella caerulea</name>
    <name type="common">Rayed Mediterranean limpet</name>
    <dbReference type="NCBI Taxonomy" id="87958"/>
    <lineage>
        <taxon>Eukaryota</taxon>
        <taxon>Metazoa</taxon>
        <taxon>Spiralia</taxon>
        <taxon>Lophotrochozoa</taxon>
        <taxon>Mollusca</taxon>
        <taxon>Gastropoda</taxon>
        <taxon>Patellogastropoda</taxon>
        <taxon>Patelloidea</taxon>
        <taxon>Patellidae</taxon>
        <taxon>Patella</taxon>
    </lineage>
</organism>
<dbReference type="AlphaFoldDB" id="A0AAN8Q8L4"/>
<comment type="caution">
    <text evidence="7">The sequence shown here is derived from an EMBL/GenBank/DDBJ whole genome shotgun (WGS) entry which is preliminary data.</text>
</comment>
<evidence type="ECO:0000259" key="6">
    <source>
        <dbReference type="Pfam" id="PF22878"/>
    </source>
</evidence>
<dbReference type="PANTHER" id="PTHR22691:SF8">
    <property type="entry name" value="PROTEIN SPT2 HOMOLOG"/>
    <property type="match status" value="1"/>
</dbReference>
<dbReference type="Pfam" id="PF22878">
    <property type="entry name" value="SPT2_N"/>
    <property type="match status" value="1"/>
</dbReference>
<protein>
    <recommendedName>
        <fullName evidence="2">Protein SPT2 homolog</fullName>
    </recommendedName>
</protein>
<reference evidence="7 8" key="1">
    <citation type="submission" date="2024-01" db="EMBL/GenBank/DDBJ databases">
        <title>The genome of the rayed Mediterranean limpet Patella caerulea (Linnaeus, 1758).</title>
        <authorList>
            <person name="Anh-Thu Weber A."/>
            <person name="Halstead-Nussloch G."/>
        </authorList>
    </citation>
    <scope>NUCLEOTIDE SEQUENCE [LARGE SCALE GENOMIC DNA]</scope>
    <source>
        <strain evidence="7">AATW-2023a</strain>
        <tissue evidence="7">Whole specimen</tissue>
    </source>
</reference>
<feature type="compositionally biased region" description="Basic and acidic residues" evidence="5">
    <location>
        <begin position="31"/>
        <end position="55"/>
    </location>
</feature>
<evidence type="ECO:0000256" key="2">
    <source>
        <dbReference type="ARBA" id="ARBA00013786"/>
    </source>
</evidence>
<feature type="compositionally biased region" description="Basic and acidic residues" evidence="5">
    <location>
        <begin position="208"/>
        <end position="224"/>
    </location>
</feature>
<proteinExistence type="inferred from homology"/>
<dbReference type="GO" id="GO:0005730">
    <property type="term" value="C:nucleolus"/>
    <property type="evidence" value="ECO:0007669"/>
    <property type="project" value="TreeGrafter"/>
</dbReference>
<feature type="compositionally biased region" description="Basic and acidic residues" evidence="5">
    <location>
        <begin position="400"/>
        <end position="416"/>
    </location>
</feature>
<evidence type="ECO:0000256" key="4">
    <source>
        <dbReference type="SAM" id="Coils"/>
    </source>
</evidence>
<feature type="compositionally biased region" description="Polar residues" evidence="5">
    <location>
        <begin position="541"/>
        <end position="553"/>
    </location>
</feature>
<feature type="compositionally biased region" description="Low complexity" evidence="5">
    <location>
        <begin position="442"/>
        <end position="455"/>
    </location>
</feature>
<dbReference type="GO" id="GO:0006334">
    <property type="term" value="P:nucleosome assembly"/>
    <property type="evidence" value="ECO:0007669"/>
    <property type="project" value="TreeGrafter"/>
</dbReference>